<dbReference type="EMBL" id="JAPFQL010000046">
    <property type="protein sequence ID" value="MDC5697897.1"/>
    <property type="molecule type" value="Genomic_DNA"/>
</dbReference>
<dbReference type="RefSeq" id="WP_272462471.1">
    <property type="nucleotide sequence ID" value="NZ_JAPFQL010000046.1"/>
</dbReference>
<accession>A0ABT5GI79</accession>
<reference evidence="1 2" key="1">
    <citation type="submission" date="2022-11" db="EMBL/GenBank/DDBJ databases">
        <title>Anaerobic phenanthrene biodegradation by a DNRA strain PheN6.</title>
        <authorList>
            <person name="Zhang Z."/>
        </authorList>
    </citation>
    <scope>NUCLEOTIDE SEQUENCE [LARGE SCALE GENOMIC DNA]</scope>
    <source>
        <strain evidence="1 2">PheN6</strain>
    </source>
</reference>
<dbReference type="Pfam" id="PF13376">
    <property type="entry name" value="OmdA"/>
    <property type="match status" value="1"/>
</dbReference>
<comment type="caution">
    <text evidence="1">The sequence shown here is derived from an EMBL/GenBank/DDBJ whole genome shotgun (WGS) entry which is preliminary data.</text>
</comment>
<sequence length="108" mass="12309">MHPASLAAFAQRREDRSGIYSYENDHATWPDAYEARLRADPTASAFWDGATSSYRKVATGWVVSAKQEETRDRWMAQLVDDCANLRLIKSQRYGTEPSWVARLRAQLG</sequence>
<keyword evidence="2" id="KW-1185">Reference proteome</keyword>
<name>A0ABT5GI79_9MICO</name>
<evidence type="ECO:0000313" key="1">
    <source>
        <dbReference type="EMBL" id="MDC5697897.1"/>
    </source>
</evidence>
<protein>
    <submittedName>
        <fullName evidence="1">YdeI/OmpD-associated family protein</fullName>
    </submittedName>
</protein>
<gene>
    <name evidence="1" type="ORF">OO014_11550</name>
</gene>
<proteinExistence type="predicted"/>
<evidence type="ECO:0000313" key="2">
    <source>
        <dbReference type="Proteomes" id="UP001150259"/>
    </source>
</evidence>
<dbReference type="Proteomes" id="UP001150259">
    <property type="component" value="Unassembled WGS sequence"/>
</dbReference>
<organism evidence="1 2">
    <name type="scientific">Intrasporangium calvum</name>
    <dbReference type="NCBI Taxonomy" id="53358"/>
    <lineage>
        <taxon>Bacteria</taxon>
        <taxon>Bacillati</taxon>
        <taxon>Actinomycetota</taxon>
        <taxon>Actinomycetes</taxon>
        <taxon>Micrococcales</taxon>
        <taxon>Intrasporangiaceae</taxon>
        <taxon>Intrasporangium</taxon>
    </lineage>
</organism>